<proteinExistence type="predicted"/>
<dbReference type="CDD" id="cd00086">
    <property type="entry name" value="homeodomain"/>
    <property type="match status" value="1"/>
</dbReference>
<keyword evidence="2 5" id="KW-0238">DNA-binding</keyword>
<comment type="subcellular location">
    <subcellularLocation>
        <location evidence="1 5 6">Nucleus</location>
    </subcellularLocation>
</comment>
<dbReference type="GO" id="GO:0005634">
    <property type="term" value="C:nucleus"/>
    <property type="evidence" value="ECO:0007669"/>
    <property type="project" value="UniProtKB-SubCell"/>
</dbReference>
<dbReference type="AlphaFoldDB" id="A0A834XTU7"/>
<dbReference type="PANTHER" id="PTHR45664">
    <property type="entry name" value="PROTEIN ZERKNUELLT 1-RELATED"/>
    <property type="match status" value="1"/>
</dbReference>
<dbReference type="SUPFAM" id="SSF46689">
    <property type="entry name" value="Homeodomain-like"/>
    <property type="match status" value="1"/>
</dbReference>
<dbReference type="EMBL" id="JACMRX010000004">
    <property type="protein sequence ID" value="KAF7991507.1"/>
    <property type="molecule type" value="Genomic_DNA"/>
</dbReference>
<evidence type="ECO:0000256" key="1">
    <source>
        <dbReference type="ARBA" id="ARBA00004123"/>
    </source>
</evidence>
<name>A0A834XTU7_APHGI</name>
<dbReference type="InterPro" id="IPR020479">
    <property type="entry name" value="HD_metazoa"/>
</dbReference>
<sequence>MVKFKIPSVPTRKSTTGKRSRTAYSSAQLIDLEKEFLRGQYLCRPRRIDMAHALNLTERQIKIWFQNRRMKHKKDNRTTKTMIFDKNLMKQEKLSIIDEKNDSSSCSPCDLTKETWPIQERQQIKVESSSAYDYQCHTDTSQNSSTYKNYLERQSYINQQDHHSVHNALNASEPINSYENRDHWSHHQLQDNYVQQDVQNSYYYAYPSGYQQHHWNHNQYSHADNSIGHHSAFTQDIHHHSAECQCYSHTELQAITTFRAC</sequence>
<gene>
    <name evidence="9" type="ORF">HCN44_008819</name>
</gene>
<feature type="region of interest" description="Disordered" evidence="7">
    <location>
        <begin position="1"/>
        <end position="20"/>
    </location>
</feature>
<evidence type="ECO:0000256" key="7">
    <source>
        <dbReference type="SAM" id="MobiDB-lite"/>
    </source>
</evidence>
<dbReference type="Pfam" id="PF00046">
    <property type="entry name" value="Homeodomain"/>
    <property type="match status" value="1"/>
</dbReference>
<dbReference type="InterPro" id="IPR017970">
    <property type="entry name" value="Homeobox_CS"/>
</dbReference>
<evidence type="ECO:0000256" key="5">
    <source>
        <dbReference type="PROSITE-ProRule" id="PRU00108"/>
    </source>
</evidence>
<dbReference type="SMART" id="SM00389">
    <property type="entry name" value="HOX"/>
    <property type="match status" value="1"/>
</dbReference>
<dbReference type="Gene3D" id="1.10.10.60">
    <property type="entry name" value="Homeodomain-like"/>
    <property type="match status" value="1"/>
</dbReference>
<protein>
    <recommendedName>
        <fullName evidence="8">Homeobox domain-containing protein</fullName>
    </recommendedName>
</protein>
<keyword evidence="4 5" id="KW-0539">Nucleus</keyword>
<evidence type="ECO:0000313" key="9">
    <source>
        <dbReference type="EMBL" id="KAF7991507.1"/>
    </source>
</evidence>
<dbReference type="InterPro" id="IPR001356">
    <property type="entry name" value="HD"/>
</dbReference>
<keyword evidence="10" id="KW-1185">Reference proteome</keyword>
<keyword evidence="3 5" id="KW-0371">Homeobox</keyword>
<evidence type="ECO:0000256" key="2">
    <source>
        <dbReference type="ARBA" id="ARBA00023125"/>
    </source>
</evidence>
<evidence type="ECO:0000259" key="8">
    <source>
        <dbReference type="PROSITE" id="PS50071"/>
    </source>
</evidence>
<dbReference type="GO" id="GO:0045944">
    <property type="term" value="P:positive regulation of transcription by RNA polymerase II"/>
    <property type="evidence" value="ECO:0007669"/>
    <property type="project" value="UniProtKB-ARBA"/>
</dbReference>
<accession>A0A834XTU7</accession>
<evidence type="ECO:0000256" key="3">
    <source>
        <dbReference type="ARBA" id="ARBA00023155"/>
    </source>
</evidence>
<dbReference type="GO" id="GO:0000978">
    <property type="term" value="F:RNA polymerase II cis-regulatory region sequence-specific DNA binding"/>
    <property type="evidence" value="ECO:0007669"/>
    <property type="project" value="TreeGrafter"/>
</dbReference>
<comment type="caution">
    <text evidence="9">The sequence shown here is derived from an EMBL/GenBank/DDBJ whole genome shotgun (WGS) entry which is preliminary data.</text>
</comment>
<evidence type="ECO:0000256" key="4">
    <source>
        <dbReference type="ARBA" id="ARBA00023242"/>
    </source>
</evidence>
<evidence type="ECO:0000313" key="10">
    <source>
        <dbReference type="Proteomes" id="UP000639338"/>
    </source>
</evidence>
<dbReference type="PROSITE" id="PS50071">
    <property type="entry name" value="HOMEOBOX_2"/>
    <property type="match status" value="1"/>
</dbReference>
<dbReference type="OrthoDB" id="6159439at2759"/>
<dbReference type="GO" id="GO:0000981">
    <property type="term" value="F:DNA-binding transcription factor activity, RNA polymerase II-specific"/>
    <property type="evidence" value="ECO:0007669"/>
    <property type="project" value="InterPro"/>
</dbReference>
<dbReference type="Proteomes" id="UP000639338">
    <property type="component" value="Unassembled WGS sequence"/>
</dbReference>
<dbReference type="InterPro" id="IPR009057">
    <property type="entry name" value="Homeodomain-like_sf"/>
</dbReference>
<organism evidence="9 10">
    <name type="scientific">Aphidius gifuensis</name>
    <name type="common">Parasitoid wasp</name>
    <dbReference type="NCBI Taxonomy" id="684658"/>
    <lineage>
        <taxon>Eukaryota</taxon>
        <taxon>Metazoa</taxon>
        <taxon>Ecdysozoa</taxon>
        <taxon>Arthropoda</taxon>
        <taxon>Hexapoda</taxon>
        <taxon>Insecta</taxon>
        <taxon>Pterygota</taxon>
        <taxon>Neoptera</taxon>
        <taxon>Endopterygota</taxon>
        <taxon>Hymenoptera</taxon>
        <taxon>Apocrita</taxon>
        <taxon>Ichneumonoidea</taxon>
        <taxon>Braconidae</taxon>
        <taxon>Aphidiinae</taxon>
        <taxon>Aphidius</taxon>
    </lineage>
</organism>
<evidence type="ECO:0000256" key="6">
    <source>
        <dbReference type="RuleBase" id="RU000682"/>
    </source>
</evidence>
<reference evidence="9 10" key="1">
    <citation type="submission" date="2020-08" db="EMBL/GenBank/DDBJ databases">
        <title>Aphidius gifuensis genome sequencing and assembly.</title>
        <authorList>
            <person name="Du Z."/>
        </authorList>
    </citation>
    <scope>NUCLEOTIDE SEQUENCE [LARGE SCALE GENOMIC DNA]</scope>
    <source>
        <strain evidence="9">YNYX2018</strain>
        <tissue evidence="9">Adults</tissue>
    </source>
</reference>
<feature type="domain" description="Homeobox" evidence="8">
    <location>
        <begin position="15"/>
        <end position="75"/>
    </location>
</feature>
<feature type="DNA-binding region" description="Homeobox" evidence="5">
    <location>
        <begin position="17"/>
        <end position="76"/>
    </location>
</feature>
<dbReference type="PRINTS" id="PR00024">
    <property type="entry name" value="HOMEOBOX"/>
</dbReference>
<dbReference type="PANTHER" id="PTHR45664:SF12">
    <property type="entry name" value="PANCREAS_DUODENUM HOMEOBOX PROTEIN 1"/>
    <property type="match status" value="1"/>
</dbReference>
<dbReference type="PROSITE" id="PS00027">
    <property type="entry name" value="HOMEOBOX_1"/>
    <property type="match status" value="1"/>
</dbReference>